<proteinExistence type="predicted"/>
<gene>
    <name evidence="1" type="ORF">CRENPOLYSF1_730007</name>
</gene>
<sequence length="263" mass="28250">MKNKTLILIGILLSIGGLLVYCGAATLPPKPVPAAIDFISNLFGKNIVLVTGVDFQTGKSVVLNPITGEAVTACDSQSTKAGCTTQLISSDPQISNPNPELTSAINSSQKIIFGVINKNGKNIPARFVVTVTALYEGSNCATYISAGSQWESCTTLEIDCNSLLPLVRYGNKTESIRKNVRNVCGGIPKTGIVATLPAPSWRKQWREKDCKTLRSVYRKAPPPTIAETPSTGAVTYTLAYKQYIWDSCKDIALPTPQTWGARP</sequence>
<dbReference type="Proteomes" id="UP000195667">
    <property type="component" value="Unassembled WGS sequence"/>
</dbReference>
<dbReference type="EMBL" id="FUKI01000152">
    <property type="protein sequence ID" value="SJM95573.1"/>
    <property type="molecule type" value="Genomic_DNA"/>
</dbReference>
<organism evidence="1 2">
    <name type="scientific">Crenothrix polyspora</name>
    <dbReference type="NCBI Taxonomy" id="360316"/>
    <lineage>
        <taxon>Bacteria</taxon>
        <taxon>Pseudomonadati</taxon>
        <taxon>Pseudomonadota</taxon>
        <taxon>Gammaproteobacteria</taxon>
        <taxon>Methylococcales</taxon>
        <taxon>Crenotrichaceae</taxon>
        <taxon>Crenothrix</taxon>
    </lineage>
</organism>
<dbReference type="OrthoDB" id="5572660at2"/>
<reference evidence="2" key="1">
    <citation type="submission" date="2017-02" db="EMBL/GenBank/DDBJ databases">
        <authorList>
            <person name="Daims H."/>
        </authorList>
    </citation>
    <scope>NUCLEOTIDE SEQUENCE [LARGE SCALE GENOMIC DNA]</scope>
</reference>
<evidence type="ECO:0000313" key="2">
    <source>
        <dbReference type="Proteomes" id="UP000195667"/>
    </source>
</evidence>
<evidence type="ECO:0000313" key="1">
    <source>
        <dbReference type="EMBL" id="SJM95573.1"/>
    </source>
</evidence>
<accession>A0A1R4HH74</accession>
<dbReference type="AlphaFoldDB" id="A0A1R4HH74"/>
<name>A0A1R4HH74_9GAMM</name>
<dbReference type="RefSeq" id="WP_087144852.1">
    <property type="nucleotide sequence ID" value="NZ_FUKI01000152.1"/>
</dbReference>
<keyword evidence="2" id="KW-1185">Reference proteome</keyword>
<protein>
    <submittedName>
        <fullName evidence="1">Uncharacterized protein</fullName>
    </submittedName>
</protein>